<name>A0AAD5WII8_PARTN</name>
<comment type="caution">
    <text evidence="1">The sequence shown here is derived from an EMBL/GenBank/DDBJ whole genome shotgun (WGS) entry which is preliminary data.</text>
</comment>
<dbReference type="AlphaFoldDB" id="A0AAD5WII8"/>
<evidence type="ECO:0000313" key="1">
    <source>
        <dbReference type="EMBL" id="KAJ1370703.1"/>
    </source>
</evidence>
<keyword evidence="2" id="KW-1185">Reference proteome</keyword>
<sequence length="75" mass="8384">MLLKICFLIVIIKAEFLSREHTTVEQHIASADTAEKAYLRTTTIVEQRTELGRLVLIVVSKKLPEIALLDSSMGS</sequence>
<dbReference type="Proteomes" id="UP001196413">
    <property type="component" value="Unassembled WGS sequence"/>
</dbReference>
<proteinExistence type="predicted"/>
<dbReference type="EMBL" id="JAHQIW010006838">
    <property type="protein sequence ID" value="KAJ1370703.1"/>
    <property type="molecule type" value="Genomic_DNA"/>
</dbReference>
<organism evidence="1 2">
    <name type="scientific">Parelaphostrongylus tenuis</name>
    <name type="common">Meningeal worm</name>
    <dbReference type="NCBI Taxonomy" id="148309"/>
    <lineage>
        <taxon>Eukaryota</taxon>
        <taxon>Metazoa</taxon>
        <taxon>Ecdysozoa</taxon>
        <taxon>Nematoda</taxon>
        <taxon>Chromadorea</taxon>
        <taxon>Rhabditida</taxon>
        <taxon>Rhabditina</taxon>
        <taxon>Rhabditomorpha</taxon>
        <taxon>Strongyloidea</taxon>
        <taxon>Metastrongylidae</taxon>
        <taxon>Parelaphostrongylus</taxon>
    </lineage>
</organism>
<protein>
    <submittedName>
        <fullName evidence="1">Uncharacterized protein</fullName>
    </submittedName>
</protein>
<gene>
    <name evidence="1" type="ORF">KIN20_032493</name>
</gene>
<evidence type="ECO:0000313" key="2">
    <source>
        <dbReference type="Proteomes" id="UP001196413"/>
    </source>
</evidence>
<reference evidence="1" key="1">
    <citation type="submission" date="2021-06" db="EMBL/GenBank/DDBJ databases">
        <title>Parelaphostrongylus tenuis whole genome reference sequence.</title>
        <authorList>
            <person name="Garwood T.J."/>
            <person name="Larsen P.A."/>
            <person name="Fountain-Jones N.M."/>
            <person name="Garbe J.R."/>
            <person name="Macchietto M.G."/>
            <person name="Kania S.A."/>
            <person name="Gerhold R.W."/>
            <person name="Richards J.E."/>
            <person name="Wolf T.M."/>
        </authorList>
    </citation>
    <scope>NUCLEOTIDE SEQUENCE</scope>
    <source>
        <strain evidence="1">MNPRO001-30</strain>
        <tissue evidence="1">Meninges</tissue>
    </source>
</reference>
<accession>A0AAD5WII8</accession>